<comment type="caution">
    <text evidence="1">The sequence shown here is derived from an EMBL/GenBank/DDBJ whole genome shotgun (WGS) entry which is preliminary data.</text>
</comment>
<dbReference type="AlphaFoldDB" id="A0AAW9R263"/>
<sequence>MKEFLLALLEWLGLAYWVEIKTDYPRCTYYFGPFWSNAEAETARSGYLDDVQAEGAQGVKCEIKRCKPSNLTVFDEKEEFNPFTPVNALRSEAF</sequence>
<protein>
    <submittedName>
        <fullName evidence="1">DUF1816 domain-containing protein</fullName>
    </submittedName>
</protein>
<evidence type="ECO:0000313" key="1">
    <source>
        <dbReference type="EMBL" id="MEG3440369.1"/>
    </source>
</evidence>
<reference evidence="1 2" key="1">
    <citation type="submission" date="2024-01" db="EMBL/GenBank/DDBJ databases">
        <title>Genomic insights into the taxonomy and metabolism of the cyanobacterium Pannus brasiliensis CCIBt3594.</title>
        <authorList>
            <person name="Machado M."/>
            <person name="Botero N.B."/>
            <person name="Andreote A.P.D."/>
            <person name="Feitosa A.M.T."/>
            <person name="Popin R."/>
            <person name="Sivonen K."/>
            <person name="Fiore M.F."/>
        </authorList>
    </citation>
    <scope>NUCLEOTIDE SEQUENCE [LARGE SCALE GENOMIC DNA]</scope>
    <source>
        <strain evidence="1 2">CCIBt3594</strain>
    </source>
</reference>
<dbReference type="InterPro" id="IPR014945">
    <property type="entry name" value="DUF1816"/>
</dbReference>
<organism evidence="1 2">
    <name type="scientific">Pannus brasiliensis CCIBt3594</name>
    <dbReference type="NCBI Taxonomy" id="1427578"/>
    <lineage>
        <taxon>Bacteria</taxon>
        <taxon>Bacillati</taxon>
        <taxon>Cyanobacteriota</taxon>
        <taxon>Cyanophyceae</taxon>
        <taxon>Oscillatoriophycideae</taxon>
        <taxon>Chroococcales</taxon>
        <taxon>Microcystaceae</taxon>
        <taxon>Pannus</taxon>
    </lineage>
</organism>
<accession>A0AAW9R263</accession>
<dbReference type="Proteomes" id="UP001328733">
    <property type="component" value="Unassembled WGS sequence"/>
</dbReference>
<dbReference type="EMBL" id="JBAFSM010000096">
    <property type="protein sequence ID" value="MEG3440369.1"/>
    <property type="molecule type" value="Genomic_DNA"/>
</dbReference>
<evidence type="ECO:0000313" key="2">
    <source>
        <dbReference type="Proteomes" id="UP001328733"/>
    </source>
</evidence>
<name>A0AAW9R263_9CHRO</name>
<dbReference type="Pfam" id="PF08846">
    <property type="entry name" value="DUF1816"/>
    <property type="match status" value="1"/>
</dbReference>
<proteinExistence type="predicted"/>
<gene>
    <name evidence="1" type="ORF">V0288_24795</name>
</gene>
<dbReference type="RefSeq" id="WP_332867839.1">
    <property type="nucleotide sequence ID" value="NZ_JBAFSM010000096.1"/>
</dbReference>
<keyword evidence="2" id="KW-1185">Reference proteome</keyword>